<evidence type="ECO:0000313" key="2">
    <source>
        <dbReference type="Proteomes" id="UP001229251"/>
    </source>
</evidence>
<dbReference type="AlphaFoldDB" id="A0AAJ1Q719"/>
<name>A0AAJ1Q719_9LACT</name>
<proteinExistence type="predicted"/>
<accession>A0AAJ1Q719</accession>
<evidence type="ECO:0000313" key="1">
    <source>
        <dbReference type="EMBL" id="MDK7187949.1"/>
    </source>
</evidence>
<protein>
    <submittedName>
        <fullName evidence="1">Uncharacterized protein</fullName>
    </submittedName>
</protein>
<comment type="caution">
    <text evidence="1">The sequence shown here is derived from an EMBL/GenBank/DDBJ whole genome shotgun (WGS) entry which is preliminary data.</text>
</comment>
<dbReference type="EMBL" id="JASOOE010000018">
    <property type="protein sequence ID" value="MDK7187949.1"/>
    <property type="molecule type" value="Genomic_DNA"/>
</dbReference>
<sequence length="112" mass="13045">METKKLKIGENTCFEILDLKRIEEIDPILLAGDELIISQWFGRYACSCFLFKARRKRLEINCSSDCYRGRLIFSEDNIDEIDDKDDQECAQFTINYINKLRKAGIIGKQLSV</sequence>
<organism evidence="1 2">
    <name type="scientific">Facklamia hominis</name>
    <dbReference type="NCBI Taxonomy" id="178214"/>
    <lineage>
        <taxon>Bacteria</taxon>
        <taxon>Bacillati</taxon>
        <taxon>Bacillota</taxon>
        <taxon>Bacilli</taxon>
        <taxon>Lactobacillales</taxon>
        <taxon>Aerococcaceae</taxon>
        <taxon>Facklamia</taxon>
    </lineage>
</organism>
<reference evidence="1" key="1">
    <citation type="submission" date="2023-05" db="EMBL/GenBank/DDBJ databases">
        <title>Cataloging the Phylogenetic Diversity of Human Bladder Bacteria.</title>
        <authorList>
            <person name="Du J."/>
        </authorList>
    </citation>
    <scope>NUCLEOTIDE SEQUENCE</scope>
    <source>
        <strain evidence="1">UMB1231</strain>
    </source>
</reference>
<dbReference type="RefSeq" id="WP_285066372.1">
    <property type="nucleotide sequence ID" value="NZ_JASOOE010000018.1"/>
</dbReference>
<gene>
    <name evidence="1" type="ORF">QP433_08135</name>
</gene>
<dbReference type="Proteomes" id="UP001229251">
    <property type="component" value="Unassembled WGS sequence"/>
</dbReference>